<dbReference type="SUPFAM" id="SSF81321">
    <property type="entry name" value="Family A G protein-coupled receptor-like"/>
    <property type="match status" value="1"/>
</dbReference>
<feature type="non-terminal residue" evidence="7">
    <location>
        <position position="1"/>
    </location>
</feature>
<comment type="caution">
    <text evidence="7">The sequence shown here is derived from an EMBL/GenBank/DDBJ whole genome shotgun (WGS) entry which is preliminary data.</text>
</comment>
<dbReference type="PANTHER" id="PTHR23360:SF26">
    <property type="entry name" value="G-PROTEIN COUPLED RECEPTORS FAMILY 1 PROFILE DOMAIN-CONTAINING PROTEIN"/>
    <property type="match status" value="1"/>
</dbReference>
<dbReference type="Gene3D" id="1.20.1070.10">
    <property type="entry name" value="Rhodopsin 7-helix transmembrane proteins"/>
    <property type="match status" value="1"/>
</dbReference>
<feature type="transmembrane region" description="Helical" evidence="5">
    <location>
        <begin position="195"/>
        <end position="216"/>
    </location>
</feature>
<keyword evidence="4 5" id="KW-0472">Membrane</keyword>
<dbReference type="InterPro" id="IPR017452">
    <property type="entry name" value="GPCR_Rhodpsn_7TM"/>
</dbReference>
<dbReference type="GO" id="GO:0016020">
    <property type="term" value="C:membrane"/>
    <property type="evidence" value="ECO:0007669"/>
    <property type="project" value="UniProtKB-SubCell"/>
</dbReference>
<feature type="transmembrane region" description="Helical" evidence="5">
    <location>
        <begin position="236"/>
        <end position="257"/>
    </location>
</feature>
<evidence type="ECO:0000256" key="2">
    <source>
        <dbReference type="ARBA" id="ARBA00022692"/>
    </source>
</evidence>
<proteinExistence type="predicted"/>
<dbReference type="EMBL" id="BTSY01000007">
    <property type="protein sequence ID" value="GMT36352.1"/>
    <property type="molecule type" value="Genomic_DNA"/>
</dbReference>
<feature type="domain" description="G-protein coupled receptors family 1 profile" evidence="6">
    <location>
        <begin position="37"/>
        <end position="248"/>
    </location>
</feature>
<dbReference type="InterPro" id="IPR047130">
    <property type="entry name" value="7TM_GPCR_Srsx_nematod"/>
</dbReference>
<dbReference type="PANTHER" id="PTHR23360">
    <property type="entry name" value="G-PROTEIN COUPLED RECEPTORS FAMILY 1 PROFILE DOMAIN-CONTAINING PROTEIN-RELATED"/>
    <property type="match status" value="1"/>
</dbReference>
<evidence type="ECO:0000256" key="5">
    <source>
        <dbReference type="SAM" id="Phobius"/>
    </source>
</evidence>
<feature type="non-terminal residue" evidence="7">
    <location>
        <position position="314"/>
    </location>
</feature>
<dbReference type="InterPro" id="IPR000276">
    <property type="entry name" value="GPCR_Rhodpsn"/>
</dbReference>
<protein>
    <recommendedName>
        <fullName evidence="6">G-protein coupled receptors family 1 profile domain-containing protein</fullName>
    </recommendedName>
</protein>
<comment type="subcellular location">
    <subcellularLocation>
        <location evidence="1">Membrane</location>
    </subcellularLocation>
</comment>
<name>A0AAV5WW64_9BILA</name>
<dbReference type="PROSITE" id="PS00237">
    <property type="entry name" value="G_PROTEIN_RECEP_F1_1"/>
    <property type="match status" value="1"/>
</dbReference>
<gene>
    <name evidence="7" type="ORF">PFISCL1PPCAC_27649</name>
</gene>
<dbReference type="GO" id="GO:0004930">
    <property type="term" value="F:G protein-coupled receptor activity"/>
    <property type="evidence" value="ECO:0007669"/>
    <property type="project" value="InterPro"/>
</dbReference>
<evidence type="ECO:0000313" key="8">
    <source>
        <dbReference type="Proteomes" id="UP001432322"/>
    </source>
</evidence>
<accession>A0AAV5WW64</accession>
<keyword evidence="3 5" id="KW-1133">Transmembrane helix</keyword>
<feature type="transmembrane region" description="Helical" evidence="5">
    <location>
        <begin position="107"/>
        <end position="132"/>
    </location>
</feature>
<dbReference type="Proteomes" id="UP001432322">
    <property type="component" value="Unassembled WGS sequence"/>
</dbReference>
<sequence length="314" mass="35289">ANRPGPSAFCGVSSSMADEGLINYQLYITGGMLITVFNLALGLLIICHKSIRQQKEYLIYAGCMFFDVFFGLTYLSAGAYRLKIADETILYPNTTKYGCMMTVHNFLFVYITAGAGVLVIVTAIDRFIGVFFPTKYIVLRARYVYFLLFIIFTLPLLGIPVAVLTSYPHRYACDQHAACVLSQAVIYEVYLGLRLARILGSFACVFIYIPISIRIFQNVARTSSVAYMATSQNRRLIRTTVTVILVTVNTICLYVVPDIYLLFNPKTPTFAFYLMNMCKGLVNILIFLVTQKTLRKAIVQTIKSKGSRRSRLVS</sequence>
<evidence type="ECO:0000256" key="4">
    <source>
        <dbReference type="ARBA" id="ARBA00023136"/>
    </source>
</evidence>
<evidence type="ECO:0000313" key="7">
    <source>
        <dbReference type="EMBL" id="GMT36352.1"/>
    </source>
</evidence>
<feature type="transmembrane region" description="Helical" evidence="5">
    <location>
        <begin position="24"/>
        <end position="45"/>
    </location>
</feature>
<keyword evidence="8" id="KW-1185">Reference proteome</keyword>
<dbReference type="InterPro" id="IPR019420">
    <property type="entry name" value="7TM_GPCR_serpentine_rcpt_Srbc"/>
</dbReference>
<feature type="transmembrane region" description="Helical" evidence="5">
    <location>
        <begin position="269"/>
        <end position="289"/>
    </location>
</feature>
<dbReference type="AlphaFoldDB" id="A0AAV5WW64"/>
<dbReference type="PROSITE" id="PS50262">
    <property type="entry name" value="G_PROTEIN_RECEP_F1_2"/>
    <property type="match status" value="1"/>
</dbReference>
<evidence type="ECO:0000259" key="6">
    <source>
        <dbReference type="PROSITE" id="PS50262"/>
    </source>
</evidence>
<evidence type="ECO:0000256" key="1">
    <source>
        <dbReference type="ARBA" id="ARBA00004370"/>
    </source>
</evidence>
<reference evidence="7" key="1">
    <citation type="submission" date="2023-10" db="EMBL/GenBank/DDBJ databases">
        <title>Genome assembly of Pristionchus species.</title>
        <authorList>
            <person name="Yoshida K."/>
            <person name="Sommer R.J."/>
        </authorList>
    </citation>
    <scope>NUCLEOTIDE SEQUENCE</scope>
    <source>
        <strain evidence="7">RS5133</strain>
    </source>
</reference>
<feature type="transmembrane region" description="Helical" evidence="5">
    <location>
        <begin position="144"/>
        <end position="164"/>
    </location>
</feature>
<organism evidence="7 8">
    <name type="scientific">Pristionchus fissidentatus</name>
    <dbReference type="NCBI Taxonomy" id="1538716"/>
    <lineage>
        <taxon>Eukaryota</taxon>
        <taxon>Metazoa</taxon>
        <taxon>Ecdysozoa</taxon>
        <taxon>Nematoda</taxon>
        <taxon>Chromadorea</taxon>
        <taxon>Rhabditida</taxon>
        <taxon>Rhabditina</taxon>
        <taxon>Diplogasteromorpha</taxon>
        <taxon>Diplogasteroidea</taxon>
        <taxon>Neodiplogasteridae</taxon>
        <taxon>Pristionchus</taxon>
    </lineage>
</organism>
<dbReference type="Pfam" id="PF10316">
    <property type="entry name" value="7TM_GPCR_Srbc"/>
    <property type="match status" value="1"/>
</dbReference>
<keyword evidence="2 5" id="KW-0812">Transmembrane</keyword>
<evidence type="ECO:0000256" key="3">
    <source>
        <dbReference type="ARBA" id="ARBA00022989"/>
    </source>
</evidence>
<feature type="transmembrane region" description="Helical" evidence="5">
    <location>
        <begin position="57"/>
        <end position="77"/>
    </location>
</feature>